<gene>
    <name evidence="1" type="ORF">C7M84_003585</name>
</gene>
<dbReference type="EMBL" id="QCYY01001488">
    <property type="protein sequence ID" value="ROT77723.1"/>
    <property type="molecule type" value="Genomic_DNA"/>
</dbReference>
<dbReference type="OrthoDB" id="6333843at2759"/>
<organism evidence="1 2">
    <name type="scientific">Penaeus vannamei</name>
    <name type="common">Whiteleg shrimp</name>
    <name type="synonym">Litopenaeus vannamei</name>
    <dbReference type="NCBI Taxonomy" id="6689"/>
    <lineage>
        <taxon>Eukaryota</taxon>
        <taxon>Metazoa</taxon>
        <taxon>Ecdysozoa</taxon>
        <taxon>Arthropoda</taxon>
        <taxon>Crustacea</taxon>
        <taxon>Multicrustacea</taxon>
        <taxon>Malacostraca</taxon>
        <taxon>Eumalacostraca</taxon>
        <taxon>Eucarida</taxon>
        <taxon>Decapoda</taxon>
        <taxon>Dendrobranchiata</taxon>
        <taxon>Penaeoidea</taxon>
        <taxon>Penaeidae</taxon>
        <taxon>Penaeus</taxon>
    </lineage>
</organism>
<dbReference type="AlphaFoldDB" id="A0A423TMQ9"/>
<sequence>MTLLVENPMTINDPGNGVFKVPPFLSHSEKKPCLKNPNRMVGRKYVNRTNQEESQGKEHETRLGRFVSLENGKIFCNTDVNEIERQEYTLESHVRKNSEDDTTEIKSKIDEQDEDVHMESCDGPQTRKNPFETSKIHDCLLCCTNGHFRTTTGPFSEFESNCGCTTHDLVDWTTRVTWCSLSLRHQYKVHEVTTLSSYRSQDDNRVLPFSRVGFHDVQNPKAFGSSIASPAQGVNGTSNEDAQHKSVLRELLDTSPNIKEANEVPLKYET</sequence>
<dbReference type="Proteomes" id="UP000283509">
    <property type="component" value="Unassembled WGS sequence"/>
</dbReference>
<accession>A0A423TMQ9</accession>
<name>A0A423TMQ9_PENVA</name>
<proteinExistence type="predicted"/>
<reference evidence="1 2" key="2">
    <citation type="submission" date="2019-01" db="EMBL/GenBank/DDBJ databases">
        <title>The decoding of complex shrimp genome reveals the adaptation for benthos swimmer, frequently molting mechanism and breeding impact on genome.</title>
        <authorList>
            <person name="Sun Y."/>
            <person name="Gao Y."/>
            <person name="Yu Y."/>
        </authorList>
    </citation>
    <scope>NUCLEOTIDE SEQUENCE [LARGE SCALE GENOMIC DNA]</scope>
    <source>
        <tissue evidence="1">Muscle</tissue>
    </source>
</reference>
<evidence type="ECO:0000313" key="2">
    <source>
        <dbReference type="Proteomes" id="UP000283509"/>
    </source>
</evidence>
<keyword evidence="2" id="KW-1185">Reference proteome</keyword>
<evidence type="ECO:0000313" key="1">
    <source>
        <dbReference type="EMBL" id="ROT77723.1"/>
    </source>
</evidence>
<protein>
    <submittedName>
        <fullName evidence="1">Uncharacterized protein</fullName>
    </submittedName>
</protein>
<reference evidence="1 2" key="1">
    <citation type="submission" date="2018-04" db="EMBL/GenBank/DDBJ databases">
        <authorList>
            <person name="Zhang X."/>
            <person name="Yuan J."/>
            <person name="Li F."/>
            <person name="Xiang J."/>
        </authorList>
    </citation>
    <scope>NUCLEOTIDE SEQUENCE [LARGE SCALE GENOMIC DNA]</scope>
    <source>
        <tissue evidence="1">Muscle</tissue>
    </source>
</reference>
<comment type="caution">
    <text evidence="1">The sequence shown here is derived from an EMBL/GenBank/DDBJ whole genome shotgun (WGS) entry which is preliminary data.</text>
</comment>